<name>A0ABQ0L808_MYCCL</name>
<keyword evidence="3" id="KW-1185">Reference proteome</keyword>
<evidence type="ECO:0000256" key="1">
    <source>
        <dbReference type="SAM" id="MobiDB-lite"/>
    </source>
</evidence>
<evidence type="ECO:0000313" key="2">
    <source>
        <dbReference type="EMBL" id="GAT47300.1"/>
    </source>
</evidence>
<feature type="compositionally biased region" description="Low complexity" evidence="1">
    <location>
        <begin position="102"/>
        <end position="115"/>
    </location>
</feature>
<dbReference type="EMBL" id="DF843333">
    <property type="protein sequence ID" value="GAT47300.1"/>
    <property type="molecule type" value="Genomic_DNA"/>
</dbReference>
<sequence length="150" mass="16831">MLGARTPHAVPRRQIKSHPLVVHGILPSPVPVPPYFLSVRFPYPTPLELLCASSSPSWPSSRCSSRSWLPTRVPLRRNRLPGASLHRSSARRCGRGRRHFRCPSCRRPTPTPRRSMCADTDPVVAEQLIPEETKKVYLSPRSAAPSKLQK</sequence>
<dbReference type="Proteomes" id="UP000815677">
    <property type="component" value="Unassembled WGS sequence"/>
</dbReference>
<accession>A0ABQ0L808</accession>
<proteinExistence type="predicted"/>
<protein>
    <submittedName>
        <fullName evidence="2">Uncharacterized protein</fullName>
    </submittedName>
</protein>
<gene>
    <name evidence="2" type="ORF">MCHLO_04764</name>
</gene>
<reference evidence="2" key="1">
    <citation type="submission" date="2014-09" db="EMBL/GenBank/DDBJ databases">
        <title>Genome sequence of the luminous mushroom Mycena chlorophos for searching fungal bioluminescence genes.</title>
        <authorList>
            <person name="Tanaka Y."/>
            <person name="Kasuga D."/>
            <person name="Oba Y."/>
            <person name="Hase S."/>
            <person name="Sato K."/>
            <person name="Oba Y."/>
            <person name="Sakakibara Y."/>
        </authorList>
    </citation>
    <scope>NUCLEOTIDE SEQUENCE</scope>
</reference>
<organism evidence="2 3">
    <name type="scientific">Mycena chlorophos</name>
    <name type="common">Agaric fungus</name>
    <name type="synonym">Agaricus chlorophos</name>
    <dbReference type="NCBI Taxonomy" id="658473"/>
    <lineage>
        <taxon>Eukaryota</taxon>
        <taxon>Fungi</taxon>
        <taxon>Dikarya</taxon>
        <taxon>Basidiomycota</taxon>
        <taxon>Agaricomycotina</taxon>
        <taxon>Agaricomycetes</taxon>
        <taxon>Agaricomycetidae</taxon>
        <taxon>Agaricales</taxon>
        <taxon>Marasmiineae</taxon>
        <taxon>Mycenaceae</taxon>
        <taxon>Mycena</taxon>
    </lineage>
</organism>
<feature type="compositionally biased region" description="Basic residues" evidence="1">
    <location>
        <begin position="88"/>
        <end position="101"/>
    </location>
</feature>
<feature type="region of interest" description="Disordered" evidence="1">
    <location>
        <begin position="80"/>
        <end position="119"/>
    </location>
</feature>
<evidence type="ECO:0000313" key="3">
    <source>
        <dbReference type="Proteomes" id="UP000815677"/>
    </source>
</evidence>